<dbReference type="KEGG" id="chy:CHY_1887"/>
<feature type="chain" id="PRO_5004223730" evidence="1">
    <location>
        <begin position="25"/>
        <end position="297"/>
    </location>
</feature>
<dbReference type="AlphaFoldDB" id="Q3AAX7"/>
<reference evidence="2 3" key="1">
    <citation type="journal article" date="2005" name="PLoS Genet.">
        <title>Life in hot carbon monoxide: the complete genome sequence of Carboxydothermus hydrogenoformans Z-2901.</title>
        <authorList>
            <person name="Wu M."/>
            <person name="Ren Q."/>
            <person name="Durkin A.S."/>
            <person name="Daugherty S.C."/>
            <person name="Brinkac L.M."/>
            <person name="Dodson R.J."/>
            <person name="Madupu R."/>
            <person name="Sullivan S.A."/>
            <person name="Kolonay J.F."/>
            <person name="Haft D.H."/>
            <person name="Nelson W.C."/>
            <person name="Tallon L.J."/>
            <person name="Jones K.M."/>
            <person name="Ulrich L.E."/>
            <person name="Gonzalez J.M."/>
            <person name="Zhulin I.B."/>
            <person name="Robb F.T."/>
            <person name="Eisen J.A."/>
        </authorList>
    </citation>
    <scope>NUCLEOTIDE SEQUENCE [LARGE SCALE GENOMIC DNA]</scope>
    <source>
        <strain evidence="3">ATCC BAA-161 / DSM 6008 / Z-2901</strain>
    </source>
</reference>
<keyword evidence="1" id="KW-0732">Signal</keyword>
<dbReference type="HOGENOM" id="CLU_935928_0_0_9"/>
<proteinExistence type="predicted"/>
<dbReference type="InParanoid" id="Q3AAX7"/>
<organism evidence="2 3">
    <name type="scientific">Carboxydothermus hydrogenoformans (strain ATCC BAA-161 / DSM 6008 / Z-2901)</name>
    <dbReference type="NCBI Taxonomy" id="246194"/>
    <lineage>
        <taxon>Bacteria</taxon>
        <taxon>Bacillati</taxon>
        <taxon>Bacillota</taxon>
        <taxon>Clostridia</taxon>
        <taxon>Thermoanaerobacterales</taxon>
        <taxon>Thermoanaerobacteraceae</taxon>
        <taxon>Carboxydothermus</taxon>
    </lineage>
</organism>
<protein>
    <submittedName>
        <fullName evidence="2">Uncharacterized protein</fullName>
    </submittedName>
</protein>
<feature type="signal peptide" evidence="1">
    <location>
        <begin position="1"/>
        <end position="24"/>
    </location>
</feature>
<evidence type="ECO:0000313" key="2">
    <source>
        <dbReference type="EMBL" id="ABB14565.1"/>
    </source>
</evidence>
<evidence type="ECO:0000313" key="3">
    <source>
        <dbReference type="Proteomes" id="UP000002706"/>
    </source>
</evidence>
<dbReference type="OrthoDB" id="2676941at2"/>
<dbReference type="RefSeq" id="WP_011344781.1">
    <property type="nucleotide sequence ID" value="NC_007503.1"/>
</dbReference>
<dbReference type="eggNOG" id="ENOG5033I0W">
    <property type="taxonomic scope" value="Bacteria"/>
</dbReference>
<dbReference type="EMBL" id="CP000141">
    <property type="protein sequence ID" value="ABB14565.1"/>
    <property type="molecule type" value="Genomic_DNA"/>
</dbReference>
<evidence type="ECO:0000256" key="1">
    <source>
        <dbReference type="SAM" id="SignalP"/>
    </source>
</evidence>
<keyword evidence="3" id="KW-1185">Reference proteome</keyword>
<sequence>MRKFITVFTIIFCITFLFSGVAFAKSYTKNEIEHFKELGFTEDEIANFDDREYQEYSKLNGKVISSVQKFYRVTPKEGFVEISKNQAIKEVFNYREKKRIKKNDNNKISLSSISILSGGTDTNSCSWMTQTTTVTDLGNKQFLFKNSFTWLTEPIWTLNDVVAITHSSSTSTISGSEYLKYIYDRWFYDDGIPLWQVDTITKTYYKAYAKNVNGYAFVFDLLGSDGGYVVENNRGYMVYKVNATPSNFIGYSNAFGHYAHQQVALLFGIDLFSGSMSVSPSFAFDQAPDTDVQFYIK</sequence>
<gene>
    <name evidence="2" type="ordered locus">CHY_1887</name>
</gene>
<name>Q3AAX7_CARHZ</name>
<accession>Q3AAX7</accession>
<dbReference type="Proteomes" id="UP000002706">
    <property type="component" value="Chromosome"/>
</dbReference>